<proteinExistence type="inferred from homology"/>
<dbReference type="KEGG" id="tpal:117639775"/>
<keyword evidence="2 4" id="KW-0195">Cyclin</keyword>
<dbReference type="InterPro" id="IPR006671">
    <property type="entry name" value="Cyclin_N"/>
</dbReference>
<sequence>MPPTRSSSLQWQPNSNAGTNGVGTRAKRTTMSVLGENQAVGKRKAESPLKKATKRSAFGDITNAIGKSANDTKNVLKNVANTKAFSKFKDKKPVEDKKEVSIRQPTKRVSAEKPSIKTVVPTRQALSRSTSNPLATRKATAATALETSISKPKATAAAKPAPKEPVRQSARLSARLSLTNESSENSLYVSALDINPDETSNQGPEVEPCPEVKEEAPVSKLPAGVEDYDAECANDPFAVSEYAMDIFEYLKSREPMFKIDDYMDKQIDLTRFMRSLLIDWMVEVQENFELNHETLYLGVKIVDIYLSKVTVSKQTLQLVGAAAMFIASKYDERVPPLVEDLTYICDGAYTHDQLIAMEASILRVIGFDLSMPLSYRFLRRYARCAKIAMPQLTLARYILELSLLEYSMVTLSDSKLAAGALLLSLKMQNLGGWTPTLEYYSGYKLEDIHDICHQLNDMLHKKPKTAVQTVRNKYSHKVFFEVATIPLVDDLKL</sequence>
<feature type="region of interest" description="Disordered" evidence="5">
    <location>
        <begin position="90"/>
        <end position="116"/>
    </location>
</feature>
<dbReference type="Gene3D" id="1.10.472.10">
    <property type="entry name" value="Cyclin-like"/>
    <property type="match status" value="2"/>
</dbReference>
<dbReference type="Proteomes" id="UP000515158">
    <property type="component" value="Unplaced"/>
</dbReference>
<dbReference type="Pfam" id="PF02984">
    <property type="entry name" value="Cyclin_C"/>
    <property type="match status" value="1"/>
</dbReference>
<comment type="similarity">
    <text evidence="4">Belongs to the cyclin family.</text>
</comment>
<dbReference type="FunCoup" id="A0A6P8Y528">
    <property type="interactions" value="91"/>
</dbReference>
<evidence type="ECO:0000256" key="5">
    <source>
        <dbReference type="SAM" id="MobiDB-lite"/>
    </source>
</evidence>
<dbReference type="FunFam" id="1.10.472.10:FF:000001">
    <property type="entry name" value="G2/mitotic-specific cyclin"/>
    <property type="match status" value="1"/>
</dbReference>
<dbReference type="RefSeq" id="XP_034231565.1">
    <property type="nucleotide sequence ID" value="XM_034375674.1"/>
</dbReference>
<dbReference type="GO" id="GO:0051301">
    <property type="term" value="P:cell division"/>
    <property type="evidence" value="ECO:0007669"/>
    <property type="project" value="UniProtKB-KW"/>
</dbReference>
<organism evidence="9">
    <name type="scientific">Thrips palmi</name>
    <name type="common">Melon thrips</name>
    <dbReference type="NCBI Taxonomy" id="161013"/>
    <lineage>
        <taxon>Eukaryota</taxon>
        <taxon>Metazoa</taxon>
        <taxon>Ecdysozoa</taxon>
        <taxon>Arthropoda</taxon>
        <taxon>Hexapoda</taxon>
        <taxon>Insecta</taxon>
        <taxon>Pterygota</taxon>
        <taxon>Neoptera</taxon>
        <taxon>Paraneoptera</taxon>
        <taxon>Thysanoptera</taxon>
        <taxon>Terebrantia</taxon>
        <taxon>Thripoidea</taxon>
        <taxon>Thripidae</taxon>
        <taxon>Thrips</taxon>
    </lineage>
</organism>
<dbReference type="CTD" id="42971"/>
<gene>
    <name evidence="9" type="primary">LOC117639775</name>
</gene>
<dbReference type="InterPro" id="IPR036915">
    <property type="entry name" value="Cyclin-like_sf"/>
</dbReference>
<dbReference type="SUPFAM" id="SSF47954">
    <property type="entry name" value="Cyclin-like"/>
    <property type="match status" value="2"/>
</dbReference>
<evidence type="ECO:0000256" key="4">
    <source>
        <dbReference type="RuleBase" id="RU000383"/>
    </source>
</evidence>
<dbReference type="GO" id="GO:0044772">
    <property type="term" value="P:mitotic cell cycle phase transition"/>
    <property type="evidence" value="ECO:0007669"/>
    <property type="project" value="InterPro"/>
</dbReference>
<protein>
    <submittedName>
        <fullName evidence="9">G2/mitotic-specific cyclin-B3</fullName>
    </submittedName>
</protein>
<dbReference type="PANTHER" id="PTHR10177">
    <property type="entry name" value="CYCLINS"/>
    <property type="match status" value="1"/>
</dbReference>
<dbReference type="GO" id="GO:0005634">
    <property type="term" value="C:nucleus"/>
    <property type="evidence" value="ECO:0007669"/>
    <property type="project" value="UniProtKB-ARBA"/>
</dbReference>
<dbReference type="InterPro" id="IPR013763">
    <property type="entry name" value="Cyclin-like_dom"/>
</dbReference>
<dbReference type="SMART" id="SM00385">
    <property type="entry name" value="CYCLIN"/>
    <property type="match status" value="2"/>
</dbReference>
<keyword evidence="3" id="KW-0131">Cell cycle</keyword>
<dbReference type="InParanoid" id="A0A6P8Y528"/>
<accession>A0A6P8Y528</accession>
<dbReference type="SMART" id="SM01332">
    <property type="entry name" value="Cyclin_C"/>
    <property type="match status" value="1"/>
</dbReference>
<dbReference type="AlphaFoldDB" id="A0A6P8Y528"/>
<dbReference type="Pfam" id="PF00134">
    <property type="entry name" value="Cyclin_N"/>
    <property type="match status" value="1"/>
</dbReference>
<dbReference type="PIRSF" id="PIRSF001771">
    <property type="entry name" value="Cyclin_A_B_D_E"/>
    <property type="match status" value="1"/>
</dbReference>
<feature type="compositionally biased region" description="Low complexity" evidence="5">
    <location>
        <begin position="151"/>
        <end position="160"/>
    </location>
</feature>
<feature type="region of interest" description="Disordered" evidence="5">
    <location>
        <begin position="1"/>
        <end position="53"/>
    </location>
</feature>
<feature type="domain" description="Cyclin C-terminal" evidence="7">
    <location>
        <begin position="372"/>
        <end position="488"/>
    </location>
</feature>
<feature type="domain" description="Cyclin-like" evidence="6">
    <location>
        <begin position="376"/>
        <end position="460"/>
    </location>
</feature>
<dbReference type="InterPro" id="IPR046965">
    <property type="entry name" value="Cyclin_A/B-like"/>
</dbReference>
<evidence type="ECO:0000256" key="1">
    <source>
        <dbReference type="ARBA" id="ARBA00022618"/>
    </source>
</evidence>
<feature type="compositionally biased region" description="Basic and acidic residues" evidence="5">
    <location>
        <begin position="90"/>
        <end position="101"/>
    </location>
</feature>
<evidence type="ECO:0000256" key="3">
    <source>
        <dbReference type="ARBA" id="ARBA00023306"/>
    </source>
</evidence>
<dbReference type="GeneID" id="117639775"/>
<evidence type="ECO:0000313" key="8">
    <source>
        <dbReference type="Proteomes" id="UP000515158"/>
    </source>
</evidence>
<feature type="region of interest" description="Disordered" evidence="5">
    <location>
        <begin position="143"/>
        <end position="170"/>
    </location>
</feature>
<evidence type="ECO:0000259" key="7">
    <source>
        <dbReference type="SMART" id="SM01332"/>
    </source>
</evidence>
<dbReference type="InterPro" id="IPR004367">
    <property type="entry name" value="Cyclin_C-dom"/>
</dbReference>
<dbReference type="OrthoDB" id="5590282at2759"/>
<feature type="domain" description="Cyclin-like" evidence="6">
    <location>
        <begin position="279"/>
        <end position="363"/>
    </location>
</feature>
<keyword evidence="8" id="KW-1185">Reference proteome</keyword>
<dbReference type="GO" id="GO:0016538">
    <property type="term" value="F:cyclin-dependent protein serine/threonine kinase regulator activity"/>
    <property type="evidence" value="ECO:0007669"/>
    <property type="project" value="InterPro"/>
</dbReference>
<evidence type="ECO:0000256" key="2">
    <source>
        <dbReference type="ARBA" id="ARBA00023127"/>
    </source>
</evidence>
<feature type="compositionally biased region" description="Polar residues" evidence="5">
    <location>
        <begin position="1"/>
        <end position="19"/>
    </location>
</feature>
<dbReference type="CDD" id="cd20508">
    <property type="entry name" value="CYCLIN_CCNB3_rpt1"/>
    <property type="match status" value="1"/>
</dbReference>
<evidence type="ECO:0000313" key="9">
    <source>
        <dbReference type="RefSeq" id="XP_034231565.1"/>
    </source>
</evidence>
<dbReference type="InterPro" id="IPR039361">
    <property type="entry name" value="Cyclin"/>
</dbReference>
<evidence type="ECO:0000259" key="6">
    <source>
        <dbReference type="SMART" id="SM00385"/>
    </source>
</evidence>
<reference evidence="9" key="1">
    <citation type="submission" date="2025-08" db="UniProtKB">
        <authorList>
            <consortium name="RefSeq"/>
        </authorList>
    </citation>
    <scope>IDENTIFICATION</scope>
    <source>
        <tissue evidence="9">Total insect</tissue>
    </source>
</reference>
<keyword evidence="1" id="KW-0132">Cell division</keyword>
<feature type="region of interest" description="Disordered" evidence="5">
    <location>
        <begin position="195"/>
        <end position="215"/>
    </location>
</feature>
<name>A0A6P8Y528_THRPL</name>